<sequence>MTVNANDEEKHQGSGELNLGKSNSAESNWGPKLFLATTALVLFFFWWLLIFSGGVGGHHGFKMTEFVDEAEKTEPEVAD</sequence>
<organism evidence="3">
    <name type="scientific">hydrothermal vent metagenome</name>
    <dbReference type="NCBI Taxonomy" id="652676"/>
    <lineage>
        <taxon>unclassified sequences</taxon>
        <taxon>metagenomes</taxon>
        <taxon>ecological metagenomes</taxon>
    </lineage>
</organism>
<protein>
    <submittedName>
        <fullName evidence="3">Uncharacterized protein</fullName>
    </submittedName>
</protein>
<evidence type="ECO:0000256" key="2">
    <source>
        <dbReference type="SAM" id="Phobius"/>
    </source>
</evidence>
<dbReference type="AlphaFoldDB" id="A0A3B1AHR9"/>
<keyword evidence="2" id="KW-0812">Transmembrane</keyword>
<evidence type="ECO:0000313" key="3">
    <source>
        <dbReference type="EMBL" id="VAW99522.1"/>
    </source>
</evidence>
<name>A0A3B1AHR9_9ZZZZ</name>
<gene>
    <name evidence="3" type="ORF">MNBD_GAMMA21-1957</name>
</gene>
<keyword evidence="2" id="KW-1133">Transmembrane helix</keyword>
<evidence type="ECO:0000256" key="1">
    <source>
        <dbReference type="SAM" id="MobiDB-lite"/>
    </source>
</evidence>
<dbReference type="EMBL" id="UOFR01000067">
    <property type="protein sequence ID" value="VAW99522.1"/>
    <property type="molecule type" value="Genomic_DNA"/>
</dbReference>
<feature type="region of interest" description="Disordered" evidence="1">
    <location>
        <begin position="1"/>
        <end position="25"/>
    </location>
</feature>
<reference evidence="3" key="1">
    <citation type="submission" date="2018-06" db="EMBL/GenBank/DDBJ databases">
        <authorList>
            <person name="Zhirakovskaya E."/>
        </authorList>
    </citation>
    <scope>NUCLEOTIDE SEQUENCE</scope>
</reference>
<keyword evidence="2" id="KW-0472">Membrane</keyword>
<proteinExistence type="predicted"/>
<accession>A0A3B1AHR9</accession>
<feature type="transmembrane region" description="Helical" evidence="2">
    <location>
        <begin position="33"/>
        <end position="55"/>
    </location>
</feature>